<reference evidence="2 3" key="1">
    <citation type="submission" date="2024-07" db="EMBL/GenBank/DDBJ databases">
        <title>Section-level genome sequencing and comparative genomics of Aspergillus sections Usti and Cavernicolus.</title>
        <authorList>
            <consortium name="Lawrence Berkeley National Laboratory"/>
            <person name="Nybo J.L."/>
            <person name="Vesth T.C."/>
            <person name="Theobald S."/>
            <person name="Frisvad J.C."/>
            <person name="Larsen T.O."/>
            <person name="Kjaerboelling I."/>
            <person name="Rothschild-Mancinelli K."/>
            <person name="Lyhne E.K."/>
            <person name="Kogle M.E."/>
            <person name="Barry K."/>
            <person name="Clum A."/>
            <person name="Na H."/>
            <person name="Ledsgaard L."/>
            <person name="Lin J."/>
            <person name="Lipzen A."/>
            <person name="Kuo A."/>
            <person name="Riley R."/>
            <person name="Mondo S."/>
            <person name="LaButti K."/>
            <person name="Haridas S."/>
            <person name="Pangalinan J."/>
            <person name="Salamov A.A."/>
            <person name="Simmons B.A."/>
            <person name="Magnuson J.K."/>
            <person name="Chen J."/>
            <person name="Drula E."/>
            <person name="Henrissat B."/>
            <person name="Wiebenga A."/>
            <person name="Lubbers R.J."/>
            <person name="Gomes A.C."/>
            <person name="Makela M.R."/>
            <person name="Stajich J."/>
            <person name="Grigoriev I.V."/>
            <person name="Mortensen U.H."/>
            <person name="De vries R.P."/>
            <person name="Baker S.E."/>
            <person name="Andersen M.R."/>
        </authorList>
    </citation>
    <scope>NUCLEOTIDE SEQUENCE [LARGE SCALE GENOMIC DNA]</scope>
    <source>
        <strain evidence="2 3">CBS 600.67</strain>
    </source>
</reference>
<feature type="compositionally biased region" description="Acidic residues" evidence="1">
    <location>
        <begin position="29"/>
        <end position="38"/>
    </location>
</feature>
<dbReference type="EMBL" id="JBFXLS010000009">
    <property type="protein sequence ID" value="KAL2831482.1"/>
    <property type="molecule type" value="Genomic_DNA"/>
</dbReference>
<feature type="region of interest" description="Disordered" evidence="1">
    <location>
        <begin position="1"/>
        <end position="40"/>
    </location>
</feature>
<comment type="caution">
    <text evidence="2">The sequence shown here is derived from an EMBL/GenBank/DDBJ whole genome shotgun (WGS) entry which is preliminary data.</text>
</comment>
<accession>A0ABR4IV74</accession>
<dbReference type="PANTHER" id="PTHR42749">
    <property type="entry name" value="CELL SHAPE-DETERMINING PROTEIN MREB"/>
    <property type="match status" value="1"/>
</dbReference>
<gene>
    <name evidence="2" type="ORF">BDW59DRAFT_169739</name>
</gene>
<name>A0ABR4IV74_9EURO</name>
<dbReference type="Gene3D" id="3.30.420.40">
    <property type="match status" value="2"/>
</dbReference>
<organism evidence="2 3">
    <name type="scientific">Aspergillus cavernicola</name>
    <dbReference type="NCBI Taxonomy" id="176166"/>
    <lineage>
        <taxon>Eukaryota</taxon>
        <taxon>Fungi</taxon>
        <taxon>Dikarya</taxon>
        <taxon>Ascomycota</taxon>
        <taxon>Pezizomycotina</taxon>
        <taxon>Eurotiomycetes</taxon>
        <taxon>Eurotiomycetidae</taxon>
        <taxon>Eurotiales</taxon>
        <taxon>Aspergillaceae</taxon>
        <taxon>Aspergillus</taxon>
        <taxon>Aspergillus subgen. Nidulantes</taxon>
    </lineage>
</organism>
<protein>
    <recommendedName>
        <fullName evidence="4">Actin-like ATPase domain-containing protein</fullName>
    </recommendedName>
</protein>
<evidence type="ECO:0000313" key="2">
    <source>
        <dbReference type="EMBL" id="KAL2831482.1"/>
    </source>
</evidence>
<proteinExistence type="predicted"/>
<evidence type="ECO:0000313" key="3">
    <source>
        <dbReference type="Proteomes" id="UP001610335"/>
    </source>
</evidence>
<dbReference type="PANTHER" id="PTHR42749:SF8">
    <property type="entry name" value="HSP70 FAMILY PROTEIN (AFU_ORTHOLOGUE AFUA_3G13740)"/>
    <property type="match status" value="1"/>
</dbReference>
<dbReference type="Gene3D" id="3.90.640.10">
    <property type="entry name" value="Actin, Chain A, domain 4"/>
    <property type="match status" value="1"/>
</dbReference>
<keyword evidence="3" id="KW-1185">Reference proteome</keyword>
<evidence type="ECO:0008006" key="4">
    <source>
        <dbReference type="Google" id="ProtNLM"/>
    </source>
</evidence>
<sequence length="570" mass="65123">MTYHQPTPACRPSANGVDTGVHGPGSNESESEDNDTDPLDLQGELSEYYWGYEVRNAMRLEGVDATDPRRLRRFKLLLDRSKVTQQLREQMEPVVSRLHEDGVISGLRETDIIADFLERLFRHTRDQMVRRQYRDGDPVEFALCIPAIWTRKACRIMQAAMTAALHRTGFITTKYHDAGESFVLLDAGGGTVDAITYKVASMLPLRLEREAVPPRGSLCGSSYLNEAFEELVRSRLEGENYLSSIKRKIDRILDEFENNTKRTFDLSNHRWRGIVEIDGLRENKNKNFKADMMIIDRHDMGRVFKRCLDGVSRLMIDQLEEAEQKSIFVTKLILIGGFAASPTLIDHVHTELNKYSEEKNRAVQLILPPSFPGTAVASGAVLRALRKEDAPTRTTFCSYGLVRDEPYDGENDAHAEQRWVCAKDRHDGRSYIRDTIFWFLNRGDSLESGWEHTISVAYTFALNEKQFLCEEELCVSDRSHRSHYQQKHRENEGRIVVDMTELRDKGLIEPVKPGRRSGGKEHYLVEFDLVIAMDGLNLRVEARYPRGSTGEECVKQRGRICISAAFLEQG</sequence>
<evidence type="ECO:0000256" key="1">
    <source>
        <dbReference type="SAM" id="MobiDB-lite"/>
    </source>
</evidence>
<dbReference type="CDD" id="cd10170">
    <property type="entry name" value="ASKHA_NBD_HSP70"/>
    <property type="match status" value="1"/>
</dbReference>
<dbReference type="SUPFAM" id="SSF53067">
    <property type="entry name" value="Actin-like ATPase domain"/>
    <property type="match status" value="1"/>
</dbReference>
<dbReference type="Proteomes" id="UP001610335">
    <property type="component" value="Unassembled WGS sequence"/>
</dbReference>
<dbReference type="InterPro" id="IPR043129">
    <property type="entry name" value="ATPase_NBD"/>
</dbReference>